<evidence type="ECO:0000259" key="8">
    <source>
        <dbReference type="Pfam" id="PF12704"/>
    </source>
</evidence>
<dbReference type="Pfam" id="PF12704">
    <property type="entry name" value="MacB_PCD"/>
    <property type="match status" value="1"/>
</dbReference>
<evidence type="ECO:0000256" key="1">
    <source>
        <dbReference type="ARBA" id="ARBA00004651"/>
    </source>
</evidence>
<dbReference type="OrthoDB" id="241967at2"/>
<evidence type="ECO:0000256" key="3">
    <source>
        <dbReference type="ARBA" id="ARBA00022692"/>
    </source>
</evidence>
<feature type="transmembrane region" description="Helical" evidence="6">
    <location>
        <begin position="16"/>
        <end position="38"/>
    </location>
</feature>
<feature type="domain" description="ABC3 transporter permease C-terminal" evidence="7">
    <location>
        <begin position="259"/>
        <end position="383"/>
    </location>
</feature>
<dbReference type="GO" id="GO:0005524">
    <property type="term" value="F:ATP binding"/>
    <property type="evidence" value="ECO:0007669"/>
    <property type="project" value="UniProtKB-KW"/>
</dbReference>
<evidence type="ECO:0000256" key="2">
    <source>
        <dbReference type="ARBA" id="ARBA00022475"/>
    </source>
</evidence>
<keyword evidence="5 6" id="KW-0472">Membrane</keyword>
<organism evidence="9 10">
    <name type="scientific">Lacipirellula limnantheis</name>
    <dbReference type="NCBI Taxonomy" id="2528024"/>
    <lineage>
        <taxon>Bacteria</taxon>
        <taxon>Pseudomonadati</taxon>
        <taxon>Planctomycetota</taxon>
        <taxon>Planctomycetia</taxon>
        <taxon>Pirellulales</taxon>
        <taxon>Lacipirellulaceae</taxon>
        <taxon>Lacipirellula</taxon>
    </lineage>
</organism>
<dbReference type="KEGG" id="llh:I41_14950"/>
<dbReference type="InterPro" id="IPR025857">
    <property type="entry name" value="MacB_PCD"/>
</dbReference>
<dbReference type="Proteomes" id="UP000317909">
    <property type="component" value="Chromosome"/>
</dbReference>
<accession>A0A517TVB9</accession>
<dbReference type="Pfam" id="PF02687">
    <property type="entry name" value="FtsX"/>
    <property type="match status" value="1"/>
</dbReference>
<dbReference type="RefSeq" id="WP_145431906.1">
    <property type="nucleotide sequence ID" value="NZ_CP036339.1"/>
</dbReference>
<feature type="transmembrane region" description="Helical" evidence="6">
    <location>
        <begin position="356"/>
        <end position="377"/>
    </location>
</feature>
<keyword evidence="9" id="KW-0378">Hydrolase</keyword>
<feature type="domain" description="MacB-like periplasmic core" evidence="8">
    <location>
        <begin position="18"/>
        <end position="227"/>
    </location>
</feature>
<name>A0A517TVB9_9BACT</name>
<feature type="transmembrane region" description="Helical" evidence="6">
    <location>
        <begin position="298"/>
        <end position="330"/>
    </location>
</feature>
<reference evidence="9 10" key="1">
    <citation type="submission" date="2019-02" db="EMBL/GenBank/DDBJ databases">
        <title>Deep-cultivation of Planctomycetes and their phenomic and genomic characterization uncovers novel biology.</title>
        <authorList>
            <person name="Wiegand S."/>
            <person name="Jogler M."/>
            <person name="Boedeker C."/>
            <person name="Pinto D."/>
            <person name="Vollmers J."/>
            <person name="Rivas-Marin E."/>
            <person name="Kohn T."/>
            <person name="Peeters S.H."/>
            <person name="Heuer A."/>
            <person name="Rast P."/>
            <person name="Oberbeckmann S."/>
            <person name="Bunk B."/>
            <person name="Jeske O."/>
            <person name="Meyerdierks A."/>
            <person name="Storesund J.E."/>
            <person name="Kallscheuer N."/>
            <person name="Luecker S."/>
            <person name="Lage O.M."/>
            <person name="Pohl T."/>
            <person name="Merkel B.J."/>
            <person name="Hornburger P."/>
            <person name="Mueller R.-W."/>
            <person name="Bruemmer F."/>
            <person name="Labrenz M."/>
            <person name="Spormann A.M."/>
            <person name="Op den Camp H."/>
            <person name="Overmann J."/>
            <person name="Amann R."/>
            <person name="Jetten M.S.M."/>
            <person name="Mascher T."/>
            <person name="Medema M.H."/>
            <person name="Devos D.P."/>
            <person name="Kaster A.-K."/>
            <person name="Ovreas L."/>
            <person name="Rohde M."/>
            <person name="Galperin M.Y."/>
            <person name="Jogler C."/>
        </authorList>
    </citation>
    <scope>NUCLEOTIDE SEQUENCE [LARGE SCALE GENOMIC DNA]</scope>
    <source>
        <strain evidence="9 10">I41</strain>
    </source>
</reference>
<keyword evidence="2" id="KW-1003">Cell membrane</keyword>
<evidence type="ECO:0000256" key="5">
    <source>
        <dbReference type="ARBA" id="ARBA00023136"/>
    </source>
</evidence>
<dbReference type="InterPro" id="IPR003838">
    <property type="entry name" value="ABC3_permease_C"/>
</dbReference>
<evidence type="ECO:0000256" key="6">
    <source>
        <dbReference type="SAM" id="Phobius"/>
    </source>
</evidence>
<dbReference type="AlphaFoldDB" id="A0A517TVB9"/>
<dbReference type="PANTHER" id="PTHR30572:SF15">
    <property type="entry name" value="ABC TRANSPORTER PERMEASE"/>
    <property type="match status" value="1"/>
</dbReference>
<dbReference type="PANTHER" id="PTHR30572">
    <property type="entry name" value="MEMBRANE COMPONENT OF TRANSPORTER-RELATED"/>
    <property type="match status" value="1"/>
</dbReference>
<protein>
    <submittedName>
        <fullName evidence="9">Macrolide export ATP-binding/permease protein MacB</fullName>
        <ecNumber evidence="9">3.6.3.-</ecNumber>
    </submittedName>
</protein>
<feature type="transmembrane region" description="Helical" evidence="6">
    <location>
        <begin position="255"/>
        <end position="277"/>
    </location>
</feature>
<keyword evidence="9" id="KW-0067">ATP-binding</keyword>
<comment type="subcellular location">
    <subcellularLocation>
        <location evidence="1">Cell membrane</location>
        <topology evidence="1">Multi-pass membrane protein</topology>
    </subcellularLocation>
</comment>
<keyword evidence="10" id="KW-1185">Reference proteome</keyword>
<gene>
    <name evidence="9" type="primary">macB_1</name>
    <name evidence="9" type="ORF">I41_14950</name>
</gene>
<evidence type="ECO:0000313" key="10">
    <source>
        <dbReference type="Proteomes" id="UP000317909"/>
    </source>
</evidence>
<dbReference type="GO" id="GO:0016787">
    <property type="term" value="F:hydrolase activity"/>
    <property type="evidence" value="ECO:0007669"/>
    <property type="project" value="UniProtKB-KW"/>
</dbReference>
<dbReference type="GO" id="GO:0022857">
    <property type="term" value="F:transmembrane transporter activity"/>
    <property type="evidence" value="ECO:0007669"/>
    <property type="project" value="TreeGrafter"/>
</dbReference>
<evidence type="ECO:0000313" key="9">
    <source>
        <dbReference type="EMBL" id="QDT72323.1"/>
    </source>
</evidence>
<dbReference type="EMBL" id="CP036339">
    <property type="protein sequence ID" value="QDT72323.1"/>
    <property type="molecule type" value="Genomic_DNA"/>
</dbReference>
<dbReference type="EC" id="3.6.3.-" evidence="9"/>
<keyword evidence="3 6" id="KW-0812">Transmembrane</keyword>
<keyword evidence="9" id="KW-0547">Nucleotide-binding</keyword>
<evidence type="ECO:0000259" key="7">
    <source>
        <dbReference type="Pfam" id="PF02687"/>
    </source>
</evidence>
<dbReference type="InterPro" id="IPR050250">
    <property type="entry name" value="Macrolide_Exporter_MacB"/>
</dbReference>
<sequence length="391" mass="41662">MVPLKYNVRSLRARKVGSLMTIFGIGMVVWASIFAFGLSSGLDRTLEIAAEPLDVIVLRKGSTSEAVSAVTESAAREIKSLPGIATNSDGAPLAASELVVFAYLPRRGSEIKVNVSVRGVDAVSRTLRKEMTIVEGREFTPGVREAIVSRAMANRFQNLGLGDKFKVDGAEFEVVGIFEAGGGAVESEIWTDERVLAQIAKRTGAMSSLQFRAASVADQERLINHIKNDEQIDLGALTEKQYYAEQAAQSGLIKFVGYTIALVLTIGAMFAVANTMYGAIASRAREIGTLRALGFGRLSILVAFMLESLLLCLAGAALGCLAALAVNFFLGGIQTGTMNPGTFTEVAFSFDFGPKILLQGVILAVVMGLIGGFLPALRAVRMKVVDALREV</sequence>
<proteinExistence type="predicted"/>
<keyword evidence="4 6" id="KW-1133">Transmembrane helix</keyword>
<dbReference type="GO" id="GO:0005886">
    <property type="term" value="C:plasma membrane"/>
    <property type="evidence" value="ECO:0007669"/>
    <property type="project" value="UniProtKB-SubCell"/>
</dbReference>
<evidence type="ECO:0000256" key="4">
    <source>
        <dbReference type="ARBA" id="ARBA00022989"/>
    </source>
</evidence>